<proteinExistence type="predicted"/>
<dbReference type="InterPro" id="IPR031248">
    <property type="entry name" value="RNF213"/>
</dbReference>
<protein>
    <submittedName>
        <fullName evidence="2">E3 ubiquitin- ligase rnf213-alpha-like</fullName>
    </submittedName>
</protein>
<sequence>STRKRLATNKYSFVKFLPRIHCLTPRETLDNIQQNRKGDTEFDMEKFHSEEYQRPFQYLSQFANGSNLDTFSFIYEPCVLGIGDPVDALKIIIKYCGIRDPSWAELYHFVNFLNIQLRDCEESLFCDPLLVGDLLQGFRTFAVRFMIQMSRDFATRSLSENNLGVEDASRQEEEDDLVPFQIRRRWELSPHPYIFFNHDRDSMTFLGFLLSENGDLLDPGTNTILEERLMEPSLRGQLKHQGVDFDVNYEKRDRMARIENLCSVMGINYLHDPDSTYELTTDNVEKILAIHMRFRCGIPVIIMGETGCGKTRLIRFMCELQAGPDGPKNLLLMKVHGGTSYAEIEKKVEDAEKLAFFNEKINVDTILFFDEANTTDAIDLIKEIMVDRRVNGRAINPELTRLHFIAACNPYRKHTKEMIKKLESAGLGYHVSADETEDKLGSIPLRQLVYRVHPLPESMRPLVWDFGQLTDHTEELYTAQIVRRFMVSPTAGLASARPATVGFDGTLYNAAQASCIAKVLSASQKYMRKQKNECSFVSLRDVERAMKVIVWFYSNSKLIDQVIADEYNVRDEDSESSEESSEEESDESDDDEQVEQPLSQIVRAVILGIGVCYYARLNEREVYCRDVCRYFDNSCPLPGGVRRMQNEIR</sequence>
<dbReference type="Pfam" id="PF07728">
    <property type="entry name" value="AAA_5"/>
    <property type="match status" value="1"/>
</dbReference>
<dbReference type="GO" id="GO:0016874">
    <property type="term" value="F:ligase activity"/>
    <property type="evidence" value="ECO:0007669"/>
    <property type="project" value="UniProtKB-KW"/>
</dbReference>
<feature type="non-terminal residue" evidence="2">
    <location>
        <position position="649"/>
    </location>
</feature>
<dbReference type="PANTHER" id="PTHR22605">
    <property type="entry name" value="RZ-TYPE DOMAIN-CONTAINING PROTEIN"/>
    <property type="match status" value="1"/>
</dbReference>
<feature type="region of interest" description="Disordered" evidence="1">
    <location>
        <begin position="569"/>
        <end position="595"/>
    </location>
</feature>
<feature type="non-terminal residue" evidence="2">
    <location>
        <position position="1"/>
    </location>
</feature>
<comment type="caution">
    <text evidence="2">The sequence shown here is derived from an EMBL/GenBank/DDBJ whole genome shotgun (WGS) entry which is preliminary data.</text>
</comment>
<dbReference type="AlphaFoldDB" id="A0A6S7IPC2"/>
<organism evidence="2 3">
    <name type="scientific">Paramuricea clavata</name>
    <name type="common">Red gorgonian</name>
    <name type="synonym">Violescent sea-whip</name>
    <dbReference type="NCBI Taxonomy" id="317549"/>
    <lineage>
        <taxon>Eukaryota</taxon>
        <taxon>Metazoa</taxon>
        <taxon>Cnidaria</taxon>
        <taxon>Anthozoa</taxon>
        <taxon>Octocorallia</taxon>
        <taxon>Malacalcyonacea</taxon>
        <taxon>Plexauridae</taxon>
        <taxon>Paramuricea</taxon>
    </lineage>
</organism>
<dbReference type="PANTHER" id="PTHR22605:SF16">
    <property type="entry name" value="E3 UBIQUITIN-PROTEIN LIGASE RNF213"/>
    <property type="match status" value="1"/>
</dbReference>
<dbReference type="EMBL" id="CACRXK020005858">
    <property type="protein sequence ID" value="CAB4007631.1"/>
    <property type="molecule type" value="Genomic_DNA"/>
</dbReference>
<evidence type="ECO:0000313" key="3">
    <source>
        <dbReference type="Proteomes" id="UP001152795"/>
    </source>
</evidence>
<gene>
    <name evidence="2" type="ORF">PACLA_8A011779</name>
</gene>
<dbReference type="InterPro" id="IPR011704">
    <property type="entry name" value="ATPase_dyneun-rel_AAA"/>
</dbReference>
<dbReference type="OrthoDB" id="5987279at2759"/>
<dbReference type="GO" id="GO:0004842">
    <property type="term" value="F:ubiquitin-protein transferase activity"/>
    <property type="evidence" value="ECO:0007669"/>
    <property type="project" value="InterPro"/>
</dbReference>
<dbReference type="SUPFAM" id="SSF52540">
    <property type="entry name" value="P-loop containing nucleoside triphosphate hydrolases"/>
    <property type="match status" value="1"/>
</dbReference>
<dbReference type="GO" id="GO:0005524">
    <property type="term" value="F:ATP binding"/>
    <property type="evidence" value="ECO:0007669"/>
    <property type="project" value="InterPro"/>
</dbReference>
<name>A0A6S7IPC2_PARCT</name>
<evidence type="ECO:0000313" key="2">
    <source>
        <dbReference type="EMBL" id="CAB4007631.1"/>
    </source>
</evidence>
<dbReference type="Gene3D" id="3.40.50.300">
    <property type="entry name" value="P-loop containing nucleotide triphosphate hydrolases"/>
    <property type="match status" value="1"/>
</dbReference>
<reference evidence="2" key="1">
    <citation type="submission" date="2020-04" db="EMBL/GenBank/DDBJ databases">
        <authorList>
            <person name="Alioto T."/>
            <person name="Alioto T."/>
            <person name="Gomez Garrido J."/>
        </authorList>
    </citation>
    <scope>NUCLEOTIDE SEQUENCE</scope>
    <source>
        <strain evidence="2">A484AB</strain>
    </source>
</reference>
<dbReference type="InterPro" id="IPR027417">
    <property type="entry name" value="P-loop_NTPase"/>
</dbReference>
<evidence type="ECO:0000256" key="1">
    <source>
        <dbReference type="SAM" id="MobiDB-lite"/>
    </source>
</evidence>
<keyword evidence="2" id="KW-0436">Ligase</keyword>
<accession>A0A6S7IPC2</accession>
<dbReference type="GO" id="GO:0016887">
    <property type="term" value="F:ATP hydrolysis activity"/>
    <property type="evidence" value="ECO:0007669"/>
    <property type="project" value="InterPro"/>
</dbReference>
<keyword evidence="3" id="KW-1185">Reference proteome</keyword>
<dbReference type="Proteomes" id="UP001152795">
    <property type="component" value="Unassembled WGS sequence"/>
</dbReference>
<feature type="compositionally biased region" description="Acidic residues" evidence="1">
    <location>
        <begin position="572"/>
        <end position="594"/>
    </location>
</feature>